<accession>A0A1I2HXN8</accession>
<dbReference type="EMBL" id="FONV01000009">
    <property type="protein sequence ID" value="SFF34223.1"/>
    <property type="molecule type" value="Genomic_DNA"/>
</dbReference>
<dbReference type="Proteomes" id="UP000199645">
    <property type="component" value="Unassembled WGS sequence"/>
</dbReference>
<reference evidence="1 2" key="1">
    <citation type="submission" date="2016-10" db="EMBL/GenBank/DDBJ databases">
        <authorList>
            <person name="de Groot N.N."/>
        </authorList>
    </citation>
    <scope>NUCLEOTIDE SEQUENCE [LARGE SCALE GENOMIC DNA]</scope>
    <source>
        <strain evidence="1 2">DSM 43019</strain>
    </source>
</reference>
<evidence type="ECO:0000313" key="1">
    <source>
        <dbReference type="EMBL" id="SFF34223.1"/>
    </source>
</evidence>
<gene>
    <name evidence="1" type="ORF">SAMN05421541_10920</name>
</gene>
<protein>
    <submittedName>
        <fullName evidence="1">Uncharacterized protein</fullName>
    </submittedName>
</protein>
<evidence type="ECO:0000313" key="2">
    <source>
        <dbReference type="Proteomes" id="UP000199645"/>
    </source>
</evidence>
<proteinExistence type="predicted"/>
<dbReference type="STRING" id="35752.SAMN05421541_10920"/>
<dbReference type="AlphaFoldDB" id="A0A1I2HXN8"/>
<keyword evidence="2" id="KW-1185">Reference proteome</keyword>
<sequence>MEAWAARLAAEVLPHEAVDAPGVAVRFAAGGSQRAGLTGRASSGTGASGVDAVLDMVALLQALEAAGPHLRAFLESAVLANTVAVASLVTSVAAYLQDRRSKPAEQFRPPLGADPELAAHALAGAERMEQELVRRDTPPEIATARVEVTVRILASSPEEAARFLAAIAAAEQGSRRTRWFRRDRR</sequence>
<name>A0A1I2HXN8_9ACTN</name>
<organism evidence="1 2">
    <name type="scientific">Actinoplanes philippinensis</name>
    <dbReference type="NCBI Taxonomy" id="35752"/>
    <lineage>
        <taxon>Bacteria</taxon>
        <taxon>Bacillati</taxon>
        <taxon>Actinomycetota</taxon>
        <taxon>Actinomycetes</taxon>
        <taxon>Micromonosporales</taxon>
        <taxon>Micromonosporaceae</taxon>
        <taxon>Actinoplanes</taxon>
    </lineage>
</organism>